<keyword evidence="5" id="KW-0503">Monooxygenase</keyword>
<dbReference type="OrthoDB" id="2157530at2759"/>
<comment type="cofactor">
    <cofactor evidence="1">
        <name>FMN</name>
        <dbReference type="ChEBI" id="CHEBI:58210"/>
    </cofactor>
</comment>
<dbReference type="AlphaFoldDB" id="H0EY33"/>
<keyword evidence="2" id="KW-0560">Oxidoreductase</keyword>
<dbReference type="SUPFAM" id="SSF51395">
    <property type="entry name" value="FMN-linked oxidoreductases"/>
    <property type="match status" value="1"/>
</dbReference>
<evidence type="ECO:0000313" key="5">
    <source>
        <dbReference type="EMBL" id="EHK96558.1"/>
    </source>
</evidence>
<dbReference type="Gene3D" id="3.20.20.70">
    <property type="entry name" value="Aldolase class I"/>
    <property type="match status" value="1"/>
</dbReference>
<accession>H0EY33</accession>
<sequence length="373" mass="40986">MDPHNNIIDYRRRFLSNLQPHWRVTDPNAKPSGWKDRCVSGTSWENPHPWALRVHNWSMNYRFASIYDCGSRLHNESTENMSCEVRVACGCTIVAPFSLIFEAITSVHGSSLGGSSAEIIEGRIISKDGLGLVQVGDIGRSFSLVAFGGDPYSHTSYASACRGTKQDRIVEPKMPWPRGRALVRDEFTHGMTDSLRDYGYVQTGGSGNLLERPAIGIVNVNNCVRAEYKLSIWYYASSNAGQSHTHLANRQSFYRHRIIPRMLVDTNIRDTKTTIFGHKVSAPIGFAPIGINKIYNPLGELPVAKVAKELNLPYCLSTAGSTPIEDVGKANGEGPRFFQLSHGATTTSPARTTHSTTASAPTSGSPTRSSKKD</sequence>
<gene>
    <name evidence="5" type="ORF">M7I_7730</name>
</gene>
<dbReference type="EMBL" id="AGUE01000238">
    <property type="protein sequence ID" value="EHK96558.1"/>
    <property type="molecule type" value="Genomic_DNA"/>
</dbReference>
<reference evidence="5 6" key="1">
    <citation type="journal article" date="2012" name="Eukaryot. Cell">
        <title>Genome sequence of the fungus Glarea lozoyensis: the first genome sequence of a species from the Helotiaceae family.</title>
        <authorList>
            <person name="Youssar L."/>
            <person name="Gruening B.A."/>
            <person name="Erxleben A."/>
            <person name="Guenther S."/>
            <person name="Huettel W."/>
        </authorList>
    </citation>
    <scope>NUCLEOTIDE SEQUENCE [LARGE SCALE GENOMIC DNA]</scope>
    <source>
        <strain evidence="6">ATCC 74030 / MF5533</strain>
    </source>
</reference>
<dbReference type="InterPro" id="IPR037396">
    <property type="entry name" value="FMN_HAD"/>
</dbReference>
<evidence type="ECO:0000259" key="4">
    <source>
        <dbReference type="PROSITE" id="PS51349"/>
    </source>
</evidence>
<evidence type="ECO:0000256" key="3">
    <source>
        <dbReference type="SAM" id="MobiDB-lite"/>
    </source>
</evidence>
<proteinExistence type="predicted"/>
<dbReference type="PANTHER" id="PTHR10578:SF75">
    <property type="entry name" value="L-LACTATE DEHYDROGENASE (AFU_ORTHOLOGUE AFUA_4G07050)"/>
    <property type="match status" value="1"/>
</dbReference>
<dbReference type="PROSITE" id="PS51349">
    <property type="entry name" value="FMN_HYDROXY_ACID_DH_2"/>
    <property type="match status" value="1"/>
</dbReference>
<feature type="domain" description="FMN hydroxy acid dehydrogenase" evidence="4">
    <location>
        <begin position="209"/>
        <end position="373"/>
    </location>
</feature>
<evidence type="ECO:0000256" key="2">
    <source>
        <dbReference type="ARBA" id="ARBA00023002"/>
    </source>
</evidence>
<dbReference type="GO" id="GO:0004497">
    <property type="term" value="F:monooxygenase activity"/>
    <property type="evidence" value="ECO:0007669"/>
    <property type="project" value="UniProtKB-KW"/>
</dbReference>
<feature type="region of interest" description="Disordered" evidence="3">
    <location>
        <begin position="326"/>
        <end position="373"/>
    </location>
</feature>
<protein>
    <submittedName>
        <fullName evidence="5">Putative Uncharacterized lactate 2-monooxygenase PB1A11.03</fullName>
    </submittedName>
</protein>
<comment type="caution">
    <text evidence="5">The sequence shown here is derived from an EMBL/GenBank/DDBJ whole genome shotgun (WGS) entry which is preliminary data.</text>
</comment>
<dbReference type="Pfam" id="PF01070">
    <property type="entry name" value="FMN_dh"/>
    <property type="match status" value="1"/>
</dbReference>
<evidence type="ECO:0000313" key="6">
    <source>
        <dbReference type="Proteomes" id="UP000005446"/>
    </source>
</evidence>
<keyword evidence="6" id="KW-1185">Reference proteome</keyword>
<evidence type="ECO:0000256" key="1">
    <source>
        <dbReference type="ARBA" id="ARBA00001917"/>
    </source>
</evidence>
<organism evidence="5 6">
    <name type="scientific">Glarea lozoyensis (strain ATCC 74030 / MF5533)</name>
    <dbReference type="NCBI Taxonomy" id="1104152"/>
    <lineage>
        <taxon>Eukaryota</taxon>
        <taxon>Fungi</taxon>
        <taxon>Dikarya</taxon>
        <taxon>Ascomycota</taxon>
        <taxon>Pezizomycotina</taxon>
        <taxon>Leotiomycetes</taxon>
        <taxon>Helotiales</taxon>
        <taxon>Helotiaceae</taxon>
        <taxon>Glarea</taxon>
    </lineage>
</organism>
<dbReference type="InterPro" id="IPR013785">
    <property type="entry name" value="Aldolase_TIM"/>
</dbReference>
<dbReference type="PANTHER" id="PTHR10578">
    <property type="entry name" value="S -2-HYDROXY-ACID OXIDASE-RELATED"/>
    <property type="match status" value="1"/>
</dbReference>
<dbReference type="InParanoid" id="H0EY33"/>
<feature type="compositionally biased region" description="Low complexity" evidence="3">
    <location>
        <begin position="342"/>
        <end position="373"/>
    </location>
</feature>
<dbReference type="InterPro" id="IPR000262">
    <property type="entry name" value="FMN-dep_DH"/>
</dbReference>
<dbReference type="Proteomes" id="UP000005446">
    <property type="component" value="Unassembled WGS sequence"/>
</dbReference>
<name>H0EY33_GLAL7</name>
<dbReference type="HOGENOM" id="CLU_741966_0_0_1"/>